<accession>A0ACB5RE27</accession>
<comment type="caution">
    <text evidence="1">The sequence shown here is derived from an EMBL/GenBank/DDBJ whole genome shotgun (WGS) entry which is preliminary data.</text>
</comment>
<evidence type="ECO:0000313" key="2">
    <source>
        <dbReference type="Proteomes" id="UP001058074"/>
    </source>
</evidence>
<keyword evidence="2" id="KW-1185">Reference proteome</keyword>
<sequence length="67" mass="7447">MERQRYNVDGLVNETIKTQIKNALDNIKGVNKVSVDIGRGSIEVMYNSPATTEQIMGCIESTGHHIE</sequence>
<reference evidence="1" key="1">
    <citation type="journal article" date="2025" name="Int. J. Syst. Evol. Microbiol.">
        <title>Inconstantimicrobium mannanitabidum sp. nov., a novel member of the family Clostridiaceae isolated from anoxic soil under the treatment of reductive soil disinfestation.</title>
        <authorList>
            <person name="Ueki A."/>
            <person name="Tonouchi A."/>
            <person name="Honma S."/>
            <person name="Kaku N."/>
            <person name="Ueki K."/>
        </authorList>
    </citation>
    <scope>NUCLEOTIDE SEQUENCE</scope>
    <source>
        <strain evidence="1">TW13</strain>
    </source>
</reference>
<protein>
    <submittedName>
        <fullName evidence="1">Uncharacterized protein</fullName>
    </submittedName>
</protein>
<dbReference type="EMBL" id="BROD01000001">
    <property type="protein sequence ID" value="GKX67037.1"/>
    <property type="molecule type" value="Genomic_DNA"/>
</dbReference>
<evidence type="ECO:0000313" key="1">
    <source>
        <dbReference type="EMBL" id="GKX67037.1"/>
    </source>
</evidence>
<proteinExistence type="predicted"/>
<name>A0ACB5RE27_9CLOT</name>
<dbReference type="Proteomes" id="UP001058074">
    <property type="component" value="Unassembled WGS sequence"/>
</dbReference>
<gene>
    <name evidence="1" type="ORF">rsdtw13_22950</name>
</gene>
<organism evidence="1 2">
    <name type="scientific">Inconstantimicrobium mannanitabidum</name>
    <dbReference type="NCBI Taxonomy" id="1604901"/>
    <lineage>
        <taxon>Bacteria</taxon>
        <taxon>Bacillati</taxon>
        <taxon>Bacillota</taxon>
        <taxon>Clostridia</taxon>
        <taxon>Eubacteriales</taxon>
        <taxon>Clostridiaceae</taxon>
        <taxon>Inconstantimicrobium</taxon>
    </lineage>
</organism>